<feature type="compositionally biased region" description="Basic and acidic residues" evidence="6">
    <location>
        <begin position="302"/>
        <end position="311"/>
    </location>
</feature>
<dbReference type="Gene3D" id="3.30.200.20">
    <property type="entry name" value="Phosphorylase Kinase, domain 1"/>
    <property type="match status" value="1"/>
</dbReference>
<protein>
    <recommendedName>
        <fullName evidence="1">non-specific serine/threonine protein kinase</fullName>
        <ecNumber evidence="1">2.7.11.1</ecNumber>
    </recommendedName>
</protein>
<dbReference type="InterPro" id="IPR011009">
    <property type="entry name" value="Kinase-like_dom_sf"/>
</dbReference>
<gene>
    <name evidence="9" type="ORF">KDI_39670</name>
</gene>
<sequence length="499" mass="55094">MQVLSEGKKFERYRILRPLGSGISASSYLAEDTRQQRAVMLKLIHNWSPLSDAARRRFFRELQNTSSLAHPRIAPILNYGEVQGQLFVARMFIPSGSLLNDIGRTTLRPPLGVPTAIEYGLQIAEALFYIHQMGCVHGSLTHSNILINSDPSADAKLQLMLSDTSLATFVRNHGKPQFSYLPITIAPEQLRGQSVQASDQYALAILLYCWLAGHPPFIGSSEEIGRLKNQEAILPFSHFAIDASEELERSLHRALSAHPKNRYATIGEFAQSLKRIQRTKKQAQSILQTSTILTPQSTQHPEPVRRIEPDAPHPQPDPESTPQIQPATPTEPQPAGPLPPAPDIAPGLPDATPFTQPDAPIQPVPLPDPAPDKDAPQPPAPSKDAWIVITSPTQTEPVTYSITQPETSLGRAGASDILLENDNTISRHHAMICKNDQHYIIYDCRSTDGILINGQKLTEESGTILKNGDQITIGRYTLTFYRSLPPDVIKNNEKEIAHL</sequence>
<dbReference type="Gene3D" id="1.10.510.10">
    <property type="entry name" value="Transferase(Phosphotransferase) domain 1"/>
    <property type="match status" value="1"/>
</dbReference>
<dbReference type="SUPFAM" id="SSF49879">
    <property type="entry name" value="SMAD/FHA domain"/>
    <property type="match status" value="1"/>
</dbReference>
<dbReference type="RefSeq" id="WP_149403287.1">
    <property type="nucleotide sequence ID" value="NZ_BIXY01000069.1"/>
</dbReference>
<dbReference type="EC" id="2.7.11.1" evidence="1"/>
<feature type="compositionally biased region" description="Pro residues" evidence="6">
    <location>
        <begin position="360"/>
        <end position="369"/>
    </location>
</feature>
<dbReference type="PANTHER" id="PTHR43289:SF6">
    <property type="entry name" value="SERINE_THREONINE-PROTEIN KINASE NEKL-3"/>
    <property type="match status" value="1"/>
</dbReference>
<evidence type="ECO:0000256" key="4">
    <source>
        <dbReference type="ARBA" id="ARBA00022777"/>
    </source>
</evidence>
<accession>A0A5A5TH57</accession>
<proteinExistence type="predicted"/>
<keyword evidence="10" id="KW-1185">Reference proteome</keyword>
<evidence type="ECO:0000256" key="2">
    <source>
        <dbReference type="ARBA" id="ARBA00022679"/>
    </source>
</evidence>
<feature type="region of interest" description="Disordered" evidence="6">
    <location>
        <begin position="281"/>
        <end position="384"/>
    </location>
</feature>
<dbReference type="Gene3D" id="2.60.200.20">
    <property type="match status" value="1"/>
</dbReference>
<dbReference type="CDD" id="cd14014">
    <property type="entry name" value="STKc_PknB_like"/>
    <property type="match status" value="1"/>
</dbReference>
<comment type="caution">
    <text evidence="9">The sequence shown here is derived from an EMBL/GenBank/DDBJ whole genome shotgun (WGS) entry which is preliminary data.</text>
</comment>
<dbReference type="AlphaFoldDB" id="A0A5A5TH57"/>
<dbReference type="Pfam" id="PF00498">
    <property type="entry name" value="FHA"/>
    <property type="match status" value="1"/>
</dbReference>
<dbReference type="EMBL" id="BIXY01000069">
    <property type="protein sequence ID" value="GCF10403.1"/>
    <property type="molecule type" value="Genomic_DNA"/>
</dbReference>
<dbReference type="OrthoDB" id="145830at2"/>
<evidence type="ECO:0000313" key="9">
    <source>
        <dbReference type="EMBL" id="GCF10403.1"/>
    </source>
</evidence>
<dbReference type="PANTHER" id="PTHR43289">
    <property type="entry name" value="MITOGEN-ACTIVATED PROTEIN KINASE KINASE KINASE 20-RELATED"/>
    <property type="match status" value="1"/>
</dbReference>
<dbReference type="InterPro" id="IPR000253">
    <property type="entry name" value="FHA_dom"/>
</dbReference>
<dbReference type="GO" id="GO:0005524">
    <property type="term" value="F:ATP binding"/>
    <property type="evidence" value="ECO:0007669"/>
    <property type="project" value="UniProtKB-KW"/>
</dbReference>
<reference evidence="9 10" key="1">
    <citation type="submission" date="2019-01" db="EMBL/GenBank/DDBJ databases">
        <title>Draft genome sequence of Dictyobacter sp. Uno17.</title>
        <authorList>
            <person name="Wang C.M."/>
            <person name="Zheng Y."/>
            <person name="Sakai Y."/>
            <person name="Abe K."/>
            <person name="Yokota A."/>
            <person name="Yabe S."/>
        </authorList>
    </citation>
    <scope>NUCLEOTIDE SEQUENCE [LARGE SCALE GENOMIC DNA]</scope>
    <source>
        <strain evidence="9 10">Uno17</strain>
    </source>
</reference>
<dbReference type="InterPro" id="IPR008984">
    <property type="entry name" value="SMAD_FHA_dom_sf"/>
</dbReference>
<dbReference type="Proteomes" id="UP000322530">
    <property type="component" value="Unassembled WGS sequence"/>
</dbReference>
<feature type="compositionally biased region" description="Pro residues" evidence="6">
    <location>
        <begin position="329"/>
        <end position="343"/>
    </location>
</feature>
<evidence type="ECO:0000256" key="3">
    <source>
        <dbReference type="ARBA" id="ARBA00022741"/>
    </source>
</evidence>
<dbReference type="PROSITE" id="PS50011">
    <property type="entry name" value="PROTEIN_KINASE_DOM"/>
    <property type="match status" value="1"/>
</dbReference>
<feature type="compositionally biased region" description="Polar residues" evidence="6">
    <location>
        <begin position="282"/>
        <end position="300"/>
    </location>
</feature>
<dbReference type="GO" id="GO:0004674">
    <property type="term" value="F:protein serine/threonine kinase activity"/>
    <property type="evidence" value="ECO:0007669"/>
    <property type="project" value="UniProtKB-EC"/>
</dbReference>
<evidence type="ECO:0000259" key="7">
    <source>
        <dbReference type="PROSITE" id="PS50006"/>
    </source>
</evidence>
<dbReference type="PROSITE" id="PS50006">
    <property type="entry name" value="FHA_DOMAIN"/>
    <property type="match status" value="1"/>
</dbReference>
<evidence type="ECO:0000256" key="1">
    <source>
        <dbReference type="ARBA" id="ARBA00012513"/>
    </source>
</evidence>
<dbReference type="CDD" id="cd00060">
    <property type="entry name" value="FHA"/>
    <property type="match status" value="1"/>
</dbReference>
<dbReference type="SUPFAM" id="SSF56112">
    <property type="entry name" value="Protein kinase-like (PK-like)"/>
    <property type="match status" value="1"/>
</dbReference>
<dbReference type="Pfam" id="PF00069">
    <property type="entry name" value="Pkinase"/>
    <property type="match status" value="1"/>
</dbReference>
<keyword evidence="5" id="KW-0067">ATP-binding</keyword>
<dbReference type="SMART" id="SM00240">
    <property type="entry name" value="FHA"/>
    <property type="match status" value="1"/>
</dbReference>
<organism evidence="9 10">
    <name type="scientific">Dictyobacter arantiisoli</name>
    <dbReference type="NCBI Taxonomy" id="2014874"/>
    <lineage>
        <taxon>Bacteria</taxon>
        <taxon>Bacillati</taxon>
        <taxon>Chloroflexota</taxon>
        <taxon>Ktedonobacteria</taxon>
        <taxon>Ktedonobacterales</taxon>
        <taxon>Dictyobacteraceae</taxon>
        <taxon>Dictyobacter</taxon>
    </lineage>
</organism>
<feature type="domain" description="FHA" evidence="7">
    <location>
        <begin position="407"/>
        <end position="457"/>
    </location>
</feature>
<name>A0A5A5TH57_9CHLR</name>
<keyword evidence="2" id="KW-0808">Transferase</keyword>
<evidence type="ECO:0000313" key="10">
    <source>
        <dbReference type="Proteomes" id="UP000322530"/>
    </source>
</evidence>
<dbReference type="InterPro" id="IPR000719">
    <property type="entry name" value="Prot_kinase_dom"/>
</dbReference>
<evidence type="ECO:0000259" key="8">
    <source>
        <dbReference type="PROSITE" id="PS50011"/>
    </source>
</evidence>
<evidence type="ECO:0000256" key="5">
    <source>
        <dbReference type="ARBA" id="ARBA00022840"/>
    </source>
</evidence>
<feature type="domain" description="Protein kinase" evidence="8">
    <location>
        <begin position="13"/>
        <end position="274"/>
    </location>
</feature>
<keyword evidence="3" id="KW-0547">Nucleotide-binding</keyword>
<keyword evidence="4" id="KW-0418">Kinase</keyword>
<feature type="compositionally biased region" description="Low complexity" evidence="6">
    <location>
        <begin position="344"/>
        <end position="359"/>
    </location>
</feature>
<evidence type="ECO:0000256" key="6">
    <source>
        <dbReference type="SAM" id="MobiDB-lite"/>
    </source>
</evidence>